<comment type="caution">
    <text evidence="1">The sequence shown here is derived from an EMBL/GenBank/DDBJ whole genome shotgun (WGS) entry which is preliminary data.</text>
</comment>
<proteinExistence type="predicted"/>
<reference evidence="1 2" key="1">
    <citation type="submission" date="2017-12" db="EMBL/GenBank/DDBJ databases">
        <title>Comparative genomics of Botrytis spp.</title>
        <authorList>
            <person name="Valero-Jimenez C.A."/>
            <person name="Tapia P."/>
            <person name="Veloso J."/>
            <person name="Silva-Moreno E."/>
            <person name="Staats M."/>
            <person name="Valdes J.H."/>
            <person name="Van Kan J.A.L."/>
        </authorList>
    </citation>
    <scope>NUCLEOTIDE SEQUENCE [LARGE SCALE GENOMIC DNA]</scope>
    <source>
        <strain evidence="1 2">MUCL3349</strain>
    </source>
</reference>
<organism evidence="1 2">
    <name type="scientific">Botrytis porri</name>
    <dbReference type="NCBI Taxonomy" id="87229"/>
    <lineage>
        <taxon>Eukaryota</taxon>
        <taxon>Fungi</taxon>
        <taxon>Dikarya</taxon>
        <taxon>Ascomycota</taxon>
        <taxon>Pezizomycotina</taxon>
        <taxon>Leotiomycetes</taxon>
        <taxon>Helotiales</taxon>
        <taxon>Sclerotiniaceae</taxon>
        <taxon>Botrytis</taxon>
    </lineage>
</organism>
<accession>A0A4Z1KUN1</accession>
<gene>
    <name evidence="1" type="ORF">BPOR_0175g00190</name>
</gene>
<keyword evidence="2" id="KW-1185">Reference proteome</keyword>
<dbReference type="Proteomes" id="UP000297280">
    <property type="component" value="Unassembled WGS sequence"/>
</dbReference>
<name>A0A4Z1KUN1_9HELO</name>
<dbReference type="AlphaFoldDB" id="A0A4Z1KUN1"/>
<protein>
    <submittedName>
        <fullName evidence="1">Uncharacterized protein</fullName>
    </submittedName>
</protein>
<evidence type="ECO:0000313" key="1">
    <source>
        <dbReference type="EMBL" id="TGO88245.1"/>
    </source>
</evidence>
<sequence length="174" mass="19169">MIGGACWKCRILGKKSTEENPCDTCPKRNKAGKTAWTQIGCKRGTLSEEMESIDLCRNHIPSQCLLVSIFFVFNAGVVGVKAQTRMKANVQDATVIGPFISDLKIVAGCDSCKRCKACFFNFQRWVQWKPSCEACQSFQCPCIYGGVSELDGSEVEDYNVASLSVQQKSGNLMD</sequence>
<dbReference type="EMBL" id="PQXO01000175">
    <property type="protein sequence ID" value="TGO88245.1"/>
    <property type="molecule type" value="Genomic_DNA"/>
</dbReference>
<evidence type="ECO:0000313" key="2">
    <source>
        <dbReference type="Proteomes" id="UP000297280"/>
    </source>
</evidence>